<gene>
    <name evidence="4" type="ORF">K490DRAFT_63478</name>
</gene>
<dbReference type="EMBL" id="ML978714">
    <property type="protein sequence ID" value="KAF2089341.1"/>
    <property type="molecule type" value="Genomic_DNA"/>
</dbReference>
<dbReference type="GO" id="GO:0016813">
    <property type="term" value="F:hydrolase activity, acting on carbon-nitrogen (but not peptide) bonds, in linear amidines"/>
    <property type="evidence" value="ECO:0007669"/>
    <property type="project" value="InterPro"/>
</dbReference>
<dbReference type="Gene3D" id="3.40.630.10">
    <property type="entry name" value="Zn peptidases"/>
    <property type="match status" value="1"/>
</dbReference>
<dbReference type="InterPro" id="IPR036264">
    <property type="entry name" value="Bact_exopeptidase_dim_dom"/>
</dbReference>
<protein>
    <submittedName>
        <fullName evidence="4">Putative N-carbamoyl-L-amino acid hydrolase</fullName>
    </submittedName>
</protein>
<dbReference type="PIRSF" id="PIRSF001235">
    <property type="entry name" value="Amidase_carbamoylase"/>
    <property type="match status" value="1"/>
</dbReference>
<evidence type="ECO:0000313" key="5">
    <source>
        <dbReference type="Proteomes" id="UP000799776"/>
    </source>
</evidence>
<dbReference type="SUPFAM" id="SSF55031">
    <property type="entry name" value="Bacterial exopeptidase dimerisation domain"/>
    <property type="match status" value="1"/>
</dbReference>
<organism evidence="4 5">
    <name type="scientific">Saccharata proteae CBS 121410</name>
    <dbReference type="NCBI Taxonomy" id="1314787"/>
    <lineage>
        <taxon>Eukaryota</taxon>
        <taxon>Fungi</taxon>
        <taxon>Dikarya</taxon>
        <taxon>Ascomycota</taxon>
        <taxon>Pezizomycotina</taxon>
        <taxon>Dothideomycetes</taxon>
        <taxon>Dothideomycetes incertae sedis</taxon>
        <taxon>Botryosphaeriales</taxon>
        <taxon>Saccharataceae</taxon>
        <taxon>Saccharata</taxon>
    </lineage>
</organism>
<evidence type="ECO:0000313" key="4">
    <source>
        <dbReference type="EMBL" id="KAF2089341.1"/>
    </source>
</evidence>
<dbReference type="Proteomes" id="UP000799776">
    <property type="component" value="Unassembled WGS sequence"/>
</dbReference>
<dbReference type="InterPro" id="IPR010158">
    <property type="entry name" value="Amidase_Cbmase"/>
</dbReference>
<dbReference type="OrthoDB" id="4676at2759"/>
<dbReference type="PANTHER" id="PTHR32494">
    <property type="entry name" value="ALLANTOATE DEIMINASE-RELATED"/>
    <property type="match status" value="1"/>
</dbReference>
<dbReference type="NCBIfam" id="TIGR01879">
    <property type="entry name" value="hydantase"/>
    <property type="match status" value="1"/>
</dbReference>
<dbReference type="Pfam" id="PF01546">
    <property type="entry name" value="Peptidase_M20"/>
    <property type="match status" value="1"/>
</dbReference>
<feature type="region of interest" description="Disordered" evidence="3">
    <location>
        <begin position="1"/>
        <end position="23"/>
    </location>
</feature>
<keyword evidence="5" id="KW-1185">Reference proteome</keyword>
<keyword evidence="2 4" id="KW-0378">Hydrolase</keyword>
<sequence>MPPRNTSTDSHRNTLHSTSAISGATSDGGLRRLSCSDNDKIARDWFAAEVKKLGCKYEVDAMGSQWATLAGENEDVAPIGIGSHLDSVQSGGKFDGPLGVFTGLEVLKVLSESKHKTFAPITCINWTNEEGARFPPGCMSSAVWAHKLPLATAHNCVDTAAPTVTIASELQRIGYLGTTPVSHKLNPLSAHFEIHIEQGSRLERARKDVGVVTGAQGMRWFDVSLRGTTRHTDTTPMDIRQDALVGAAKVVVEVERIGKASNGGMATVSLFKSSPQNFCNIPSEVDFSFSMQHPELEVLDGMTSGIEAFVRSVAEESGLEVVKWENLVDYEPSGFDQGAMKCVEEAAVEMGFSYDKLISHTGHDSCFTNMVCPTAMVFTPCRDGISHSPLEYASPENCSVGAQTILGAVLRYDDLLKKKHAGK</sequence>
<dbReference type="AlphaFoldDB" id="A0A6A5YEV9"/>
<evidence type="ECO:0000256" key="3">
    <source>
        <dbReference type="SAM" id="MobiDB-lite"/>
    </source>
</evidence>
<dbReference type="SUPFAM" id="SSF53187">
    <property type="entry name" value="Zn-dependent exopeptidases"/>
    <property type="match status" value="1"/>
</dbReference>
<dbReference type="InterPro" id="IPR002933">
    <property type="entry name" value="Peptidase_M20"/>
</dbReference>
<dbReference type="PANTHER" id="PTHR32494:SF20">
    <property type="entry name" value="PEPTIDASE M20 DIMERISATION DOMAIN-CONTAINING PROTEIN"/>
    <property type="match status" value="1"/>
</dbReference>
<dbReference type="Gene3D" id="3.30.70.360">
    <property type="match status" value="1"/>
</dbReference>
<evidence type="ECO:0000256" key="2">
    <source>
        <dbReference type="ARBA" id="ARBA00022801"/>
    </source>
</evidence>
<accession>A0A6A5YEV9</accession>
<evidence type="ECO:0000256" key="1">
    <source>
        <dbReference type="ARBA" id="ARBA00006247"/>
    </source>
</evidence>
<dbReference type="CDD" id="cd03884">
    <property type="entry name" value="M20_bAS"/>
    <property type="match status" value="1"/>
</dbReference>
<proteinExistence type="inferred from homology"/>
<reference evidence="4" key="1">
    <citation type="journal article" date="2020" name="Stud. Mycol.">
        <title>101 Dothideomycetes genomes: a test case for predicting lifestyles and emergence of pathogens.</title>
        <authorList>
            <person name="Haridas S."/>
            <person name="Albert R."/>
            <person name="Binder M."/>
            <person name="Bloem J."/>
            <person name="Labutti K."/>
            <person name="Salamov A."/>
            <person name="Andreopoulos B."/>
            <person name="Baker S."/>
            <person name="Barry K."/>
            <person name="Bills G."/>
            <person name="Bluhm B."/>
            <person name="Cannon C."/>
            <person name="Castanera R."/>
            <person name="Culley D."/>
            <person name="Daum C."/>
            <person name="Ezra D."/>
            <person name="Gonzalez J."/>
            <person name="Henrissat B."/>
            <person name="Kuo A."/>
            <person name="Liang C."/>
            <person name="Lipzen A."/>
            <person name="Lutzoni F."/>
            <person name="Magnuson J."/>
            <person name="Mondo S."/>
            <person name="Nolan M."/>
            <person name="Ohm R."/>
            <person name="Pangilinan J."/>
            <person name="Park H.-J."/>
            <person name="Ramirez L."/>
            <person name="Alfaro M."/>
            <person name="Sun H."/>
            <person name="Tritt A."/>
            <person name="Yoshinaga Y."/>
            <person name="Zwiers L.-H."/>
            <person name="Turgeon B."/>
            <person name="Goodwin S."/>
            <person name="Spatafora J."/>
            <person name="Crous P."/>
            <person name="Grigoriev I."/>
        </authorList>
    </citation>
    <scope>NUCLEOTIDE SEQUENCE</scope>
    <source>
        <strain evidence="4">CBS 121410</strain>
    </source>
</reference>
<comment type="similarity">
    <text evidence="1">Belongs to the peptidase M20A family.</text>
</comment>
<name>A0A6A5YEV9_9PEZI</name>